<proteinExistence type="predicted"/>
<gene>
    <name evidence="1" type="ORF">SAMN05421850_101105</name>
</gene>
<dbReference type="InterPro" id="IPR036374">
    <property type="entry name" value="OxRdtase_Mopterin-bd_sf"/>
</dbReference>
<dbReference type="RefSeq" id="WP_245723242.1">
    <property type="nucleotide sequence ID" value="NZ_FNEB01000001.1"/>
</dbReference>
<evidence type="ECO:0008006" key="3">
    <source>
        <dbReference type="Google" id="ProtNLM"/>
    </source>
</evidence>
<keyword evidence="2" id="KW-1185">Reference proteome</keyword>
<evidence type="ECO:0000313" key="2">
    <source>
        <dbReference type="Proteomes" id="UP000199340"/>
    </source>
</evidence>
<dbReference type="Gene3D" id="3.90.420.10">
    <property type="entry name" value="Oxidoreductase, molybdopterin-binding domain"/>
    <property type="match status" value="1"/>
</dbReference>
<protein>
    <recommendedName>
        <fullName evidence="3">Oxidoreductase molybdopterin-binding domain-containing protein</fullName>
    </recommendedName>
</protein>
<name>A0A1G8GIQ9_9RHOB</name>
<sequence length="190" mass="21286">MQISFWATMGSVAMVRENRSLFMVACAALHLLAGTAQGMADCHMPPPQGRPLLEIHMGLAQAEQAKVREVMLDDAMLRALPAEDFSTTTIWTDGVQHFRGVRLLTLVRCLGIENGLLTLTAKNEYLIEIPVEDLRPDGALVAYERNGKPMATRDKGPLWLVYPYDSHTDFQTETIYAQSIWQLDRIEVTP</sequence>
<dbReference type="EMBL" id="FNEB01000001">
    <property type="protein sequence ID" value="SDH94252.1"/>
    <property type="molecule type" value="Genomic_DNA"/>
</dbReference>
<dbReference type="STRING" id="490829.SAMN05421850_101105"/>
<evidence type="ECO:0000313" key="1">
    <source>
        <dbReference type="EMBL" id="SDH94252.1"/>
    </source>
</evidence>
<reference evidence="1 2" key="1">
    <citation type="submission" date="2016-10" db="EMBL/GenBank/DDBJ databases">
        <authorList>
            <person name="de Groot N.N."/>
        </authorList>
    </citation>
    <scope>NUCLEOTIDE SEQUENCE [LARGE SCALE GENOMIC DNA]</scope>
    <source>
        <strain evidence="1 2">DSM 28010</strain>
    </source>
</reference>
<dbReference type="Proteomes" id="UP000199340">
    <property type="component" value="Unassembled WGS sequence"/>
</dbReference>
<accession>A0A1G8GIQ9</accession>
<dbReference type="AlphaFoldDB" id="A0A1G8GIQ9"/>
<dbReference type="SUPFAM" id="SSF56524">
    <property type="entry name" value="Oxidoreductase molybdopterin-binding domain"/>
    <property type="match status" value="1"/>
</dbReference>
<organism evidence="1 2">
    <name type="scientific">Lutimaribacter saemankumensis</name>
    <dbReference type="NCBI Taxonomy" id="490829"/>
    <lineage>
        <taxon>Bacteria</taxon>
        <taxon>Pseudomonadati</taxon>
        <taxon>Pseudomonadota</taxon>
        <taxon>Alphaproteobacteria</taxon>
        <taxon>Rhodobacterales</taxon>
        <taxon>Roseobacteraceae</taxon>
        <taxon>Lutimaribacter</taxon>
    </lineage>
</organism>